<dbReference type="OrthoDB" id="52866at2157"/>
<name>A8A8V9_IGNH4</name>
<keyword evidence="13" id="KW-1185">Reference proteome</keyword>
<keyword evidence="8 11" id="KW-0028">Amino-acid biosynthesis</keyword>
<dbReference type="InterPro" id="IPR013785">
    <property type="entry name" value="Aldolase_TIM"/>
</dbReference>
<dbReference type="Gene3D" id="3.20.20.70">
    <property type="entry name" value="Aldolase class I"/>
    <property type="match status" value="1"/>
</dbReference>
<dbReference type="Proteomes" id="UP000000262">
    <property type="component" value="Chromosome"/>
</dbReference>
<evidence type="ECO:0000256" key="11">
    <source>
        <dbReference type="RuleBase" id="RU003657"/>
    </source>
</evidence>
<keyword evidence="9 11" id="KW-0368">Histidine biosynthesis</keyword>
<evidence type="ECO:0000256" key="6">
    <source>
        <dbReference type="ARBA" id="ARBA00018464"/>
    </source>
</evidence>
<protein>
    <recommendedName>
        <fullName evidence="6">1-(5-phosphoribosyl)-5-[(5-phosphoribosylamino)methylideneamino] imidazole-4-carboxamide isomerase</fullName>
        <ecNumber evidence="5">5.3.1.16</ecNumber>
    </recommendedName>
</protein>
<evidence type="ECO:0000256" key="9">
    <source>
        <dbReference type="ARBA" id="ARBA00023102"/>
    </source>
</evidence>
<dbReference type="GO" id="GO:0000162">
    <property type="term" value="P:L-tryptophan biosynthetic process"/>
    <property type="evidence" value="ECO:0007669"/>
    <property type="project" value="TreeGrafter"/>
</dbReference>
<dbReference type="GO" id="GO:0005737">
    <property type="term" value="C:cytoplasm"/>
    <property type="evidence" value="ECO:0007669"/>
    <property type="project" value="UniProtKB-SubCell"/>
</dbReference>
<gene>
    <name evidence="12" type="ordered locus">Igni_0177</name>
</gene>
<dbReference type="InterPro" id="IPR044524">
    <property type="entry name" value="Isoase_HisA-like"/>
</dbReference>
<dbReference type="PhylomeDB" id="A8A8V9"/>
<dbReference type="AlphaFoldDB" id="A8A8V9"/>
<keyword evidence="10 12" id="KW-0413">Isomerase</keyword>
<dbReference type="PANTHER" id="PTHR43090">
    <property type="entry name" value="1-(5-PHOSPHORIBOSYL)-5-[(5-PHOSPHORIBOSYLAMINO)METHYLIDENEAMINO] IMIDAZOLE-4-CARBOXAMIDE ISOMERASE"/>
    <property type="match status" value="1"/>
</dbReference>
<dbReference type="PANTHER" id="PTHR43090:SF2">
    <property type="entry name" value="1-(5-PHOSPHORIBOSYL)-5-[(5-PHOSPHORIBOSYLAMINO)METHYLIDENEAMINO] IMIDAZOLE-4-CARBOXAMIDE ISOMERASE"/>
    <property type="match status" value="1"/>
</dbReference>
<dbReference type="CDD" id="cd04732">
    <property type="entry name" value="HisA"/>
    <property type="match status" value="1"/>
</dbReference>
<evidence type="ECO:0000256" key="7">
    <source>
        <dbReference type="ARBA" id="ARBA00022490"/>
    </source>
</evidence>
<comment type="catalytic activity">
    <reaction evidence="1">
        <text>1-(5-phospho-beta-D-ribosyl)-5-[(5-phospho-beta-D-ribosylamino)methylideneamino]imidazole-4-carboxamide = 5-[(5-phospho-1-deoxy-D-ribulos-1-ylimino)methylamino]-1-(5-phospho-beta-D-ribosyl)imidazole-4-carboxamide</text>
        <dbReference type="Rhea" id="RHEA:15469"/>
        <dbReference type="ChEBI" id="CHEBI:58435"/>
        <dbReference type="ChEBI" id="CHEBI:58525"/>
        <dbReference type="EC" id="5.3.1.16"/>
    </reaction>
</comment>
<dbReference type="KEGG" id="iho:Igni_0177"/>
<evidence type="ECO:0000313" key="13">
    <source>
        <dbReference type="Proteomes" id="UP000000262"/>
    </source>
</evidence>
<evidence type="ECO:0000256" key="1">
    <source>
        <dbReference type="ARBA" id="ARBA00000901"/>
    </source>
</evidence>
<evidence type="ECO:0000256" key="5">
    <source>
        <dbReference type="ARBA" id="ARBA00012550"/>
    </source>
</evidence>
<comment type="subcellular location">
    <subcellularLocation>
        <location evidence="2">Cytoplasm</location>
    </subcellularLocation>
</comment>
<dbReference type="UniPathway" id="UPA00031">
    <property type="reaction ID" value="UER00009"/>
</dbReference>
<dbReference type="GeneID" id="5562355"/>
<dbReference type="STRING" id="453591.Igni_0177"/>
<dbReference type="InterPro" id="IPR006062">
    <property type="entry name" value="His_biosynth"/>
</dbReference>
<accession>A8A8V9</accession>
<dbReference type="InterPro" id="IPR023016">
    <property type="entry name" value="HisA/PriA"/>
</dbReference>
<evidence type="ECO:0000256" key="3">
    <source>
        <dbReference type="ARBA" id="ARBA00005133"/>
    </source>
</evidence>
<keyword evidence="7" id="KW-0963">Cytoplasm</keyword>
<sequence length="235" mass="25607">MRVFPSIDVSEGRAVKRVRGVKGTGLDLGDPVKWAEFWALEGAKGLHVVDLDGAEAGKPINVEVINKVIEKAKEYGLWVQVAGGLREVEHLERYPKADAFVIGSRAHKDPEFLEVASEAVGADKVIVAIDLKGGKVSVEGWKEEIPVGLKEALEKFKGRSFRGFLYTYVDTEGTMEGPDVSGVKYIRREYPDKLLEYAGGVGSPEHVKLLESAGADVVVLGMALYSGKLRLKDLV</sequence>
<dbReference type="eggNOG" id="arCOG00618">
    <property type="taxonomic scope" value="Archaea"/>
</dbReference>
<evidence type="ECO:0000256" key="4">
    <source>
        <dbReference type="ARBA" id="ARBA00009667"/>
    </source>
</evidence>
<proteinExistence type="inferred from homology"/>
<reference evidence="12 13" key="1">
    <citation type="journal article" date="2008" name="Genome Biol.">
        <title>A genomic analysis of the archaeal system Ignicoccus hospitalis-Nanoarchaeum equitans.</title>
        <authorList>
            <person name="Podar M."/>
            <person name="Anderson I."/>
            <person name="Makarova K.S."/>
            <person name="Elkins J.G."/>
            <person name="Ivanova N."/>
            <person name="Wall M.A."/>
            <person name="Lykidis A."/>
            <person name="Mavromatis K."/>
            <person name="Sun H."/>
            <person name="Hudson M.E."/>
            <person name="Chen W."/>
            <person name="Deciu C."/>
            <person name="Hutchison D."/>
            <person name="Eads J.R."/>
            <person name="Anderson A."/>
            <person name="Fernandes F."/>
            <person name="Szeto E."/>
            <person name="Lapidus A."/>
            <person name="Kyrpides N.C."/>
            <person name="Saier M.H.Jr."/>
            <person name="Richardson P.M."/>
            <person name="Rachel R."/>
            <person name="Huber H."/>
            <person name="Eisen J.A."/>
            <person name="Koonin E.V."/>
            <person name="Keller M."/>
            <person name="Stetter K.O."/>
        </authorList>
    </citation>
    <scope>NUCLEOTIDE SEQUENCE [LARGE SCALE GENOMIC DNA]</scope>
    <source>
        <strain evidence="13">KIN4/I / DSM 18386 / JCM 14125</strain>
    </source>
</reference>
<dbReference type="RefSeq" id="WP_011998213.1">
    <property type="nucleotide sequence ID" value="NC_009776.1"/>
</dbReference>
<dbReference type="EMBL" id="CP000816">
    <property type="protein sequence ID" value="ABU81361.1"/>
    <property type="molecule type" value="Genomic_DNA"/>
</dbReference>
<dbReference type="GO" id="GO:0000105">
    <property type="term" value="P:L-histidine biosynthetic process"/>
    <property type="evidence" value="ECO:0007669"/>
    <property type="project" value="UniProtKB-UniPathway"/>
</dbReference>
<dbReference type="Pfam" id="PF00977">
    <property type="entry name" value="His_biosynth"/>
    <property type="match status" value="1"/>
</dbReference>
<dbReference type="HOGENOM" id="CLU_048577_1_1_2"/>
<evidence type="ECO:0000256" key="8">
    <source>
        <dbReference type="ARBA" id="ARBA00022605"/>
    </source>
</evidence>
<evidence type="ECO:0000313" key="12">
    <source>
        <dbReference type="EMBL" id="ABU81361.1"/>
    </source>
</evidence>
<dbReference type="GO" id="GO:0003949">
    <property type="term" value="F:1-(5-phosphoribosyl)-5-[(5-phosphoribosylamino)methylideneamino]imidazole-4-carboxamide isomerase activity"/>
    <property type="evidence" value="ECO:0007669"/>
    <property type="project" value="UniProtKB-EC"/>
</dbReference>
<organism evidence="12 13">
    <name type="scientific">Ignicoccus hospitalis (strain KIN4/I / DSM 18386 / JCM 14125)</name>
    <dbReference type="NCBI Taxonomy" id="453591"/>
    <lineage>
        <taxon>Archaea</taxon>
        <taxon>Thermoproteota</taxon>
        <taxon>Thermoprotei</taxon>
        <taxon>Desulfurococcales</taxon>
        <taxon>Desulfurococcaceae</taxon>
        <taxon>Ignicoccus</taxon>
    </lineage>
</organism>
<dbReference type="SUPFAM" id="SSF51366">
    <property type="entry name" value="Ribulose-phoshate binding barrel"/>
    <property type="match status" value="1"/>
</dbReference>
<evidence type="ECO:0000256" key="10">
    <source>
        <dbReference type="ARBA" id="ARBA00023235"/>
    </source>
</evidence>
<comment type="pathway">
    <text evidence="3">Amino-acid biosynthesis; L-histidine biosynthesis; L-histidine from 5-phospho-alpha-D-ribose 1-diphosphate: step 4/9.</text>
</comment>
<evidence type="ECO:0000256" key="2">
    <source>
        <dbReference type="ARBA" id="ARBA00004496"/>
    </source>
</evidence>
<comment type="similarity">
    <text evidence="4 11">Belongs to the HisA/HisF family.</text>
</comment>
<dbReference type="InterPro" id="IPR011060">
    <property type="entry name" value="RibuloseP-bd_barrel"/>
</dbReference>
<dbReference type="EC" id="5.3.1.16" evidence="5"/>